<sequence length="39" mass="4603">MPGSRYFSIFHIAFQVFFDIIRKRYFCAGKCMTGTGKDY</sequence>
<evidence type="ECO:0000313" key="1">
    <source>
        <dbReference type="EMBL" id="EDP17257.1"/>
    </source>
</evidence>
<gene>
    <name evidence="1" type="ORF">CLOBOL_02329</name>
</gene>
<dbReference type="Proteomes" id="UP000005396">
    <property type="component" value="Unassembled WGS sequence"/>
</dbReference>
<proteinExistence type="predicted"/>
<protein>
    <submittedName>
        <fullName evidence="1">Uncharacterized protein</fullName>
    </submittedName>
</protein>
<evidence type="ECO:0000313" key="2">
    <source>
        <dbReference type="Proteomes" id="UP000005396"/>
    </source>
</evidence>
<organism evidence="1 2">
    <name type="scientific">Enterocloster bolteae (strain ATCC BAA-613 / DSM 15670 / CCUG 46953 / JCM 12243 / WAL 16351)</name>
    <name type="common">Clostridium bolteae</name>
    <dbReference type="NCBI Taxonomy" id="411902"/>
    <lineage>
        <taxon>Bacteria</taxon>
        <taxon>Bacillati</taxon>
        <taxon>Bacillota</taxon>
        <taxon>Clostridia</taxon>
        <taxon>Lachnospirales</taxon>
        <taxon>Lachnospiraceae</taxon>
        <taxon>Enterocloster</taxon>
    </lineage>
</organism>
<name>A8RP02_ENTBW</name>
<dbReference type="HOGENOM" id="CLU_3307265_0_0_9"/>
<dbReference type="EMBL" id="ABCC02000023">
    <property type="protein sequence ID" value="EDP17257.1"/>
    <property type="molecule type" value="Genomic_DNA"/>
</dbReference>
<accession>A8RP02</accession>
<reference evidence="1 2" key="1">
    <citation type="submission" date="2007-08" db="EMBL/GenBank/DDBJ databases">
        <authorList>
            <person name="Fulton L."/>
            <person name="Clifton S."/>
            <person name="Fulton B."/>
            <person name="Xu J."/>
            <person name="Minx P."/>
            <person name="Pepin K.H."/>
            <person name="Johnson M."/>
            <person name="Thiruvilangam P."/>
            <person name="Bhonagiri V."/>
            <person name="Nash W.E."/>
            <person name="Mardis E.R."/>
            <person name="Wilson R.K."/>
        </authorList>
    </citation>
    <scope>NUCLEOTIDE SEQUENCE [LARGE SCALE GENOMIC DNA]</scope>
    <source>
        <strain evidence="2">ATCC BAA-613 / DSM 15670 / CCUG 46953 / JCM 12243 / WAL 16351</strain>
    </source>
</reference>
<dbReference type="PaxDb" id="411902-CLOBOL_02329"/>
<dbReference type="AlphaFoldDB" id="A8RP02"/>
<comment type="caution">
    <text evidence="1">The sequence shown here is derived from an EMBL/GenBank/DDBJ whole genome shotgun (WGS) entry which is preliminary data.</text>
</comment>
<reference evidence="1 2" key="2">
    <citation type="submission" date="2007-09" db="EMBL/GenBank/DDBJ databases">
        <title>Draft genome sequence of Clostridium bolteae (ATCC BAA-613).</title>
        <authorList>
            <person name="Sudarsanam P."/>
            <person name="Ley R."/>
            <person name="Guruge J."/>
            <person name="Turnbaugh P.J."/>
            <person name="Mahowald M."/>
            <person name="Liep D."/>
            <person name="Gordon J."/>
        </authorList>
    </citation>
    <scope>NUCLEOTIDE SEQUENCE [LARGE SCALE GENOMIC DNA]</scope>
    <source>
        <strain evidence="2">ATCC BAA-613 / DSM 15670 / CCUG 46953 / JCM 12243 / WAL 16351</strain>
    </source>
</reference>